<keyword evidence="1" id="KW-0812">Transmembrane</keyword>
<dbReference type="RefSeq" id="WP_188041253.1">
    <property type="nucleotide sequence ID" value="NZ_JACVHF010000019.1"/>
</dbReference>
<evidence type="ECO:0000313" key="2">
    <source>
        <dbReference type="EMBL" id="MBC9785818.1"/>
    </source>
</evidence>
<sequence length="144" mass="16735">MRDYHFWRKGLFFFGLTFTIFGLVLAFFSQTPFFDLLFNDQINPTFWPDPFSQEPPRTFQAWIYGVLGATCAGWGVFIAFLAHYPLAKKEPWAWQCIFVGITLWFFVDTAISLYFGVVFNAVFNVLLLLASLVPLWMMKGKMAE</sequence>
<keyword evidence="1" id="KW-1133">Transmembrane helix</keyword>
<feature type="transmembrane region" description="Helical" evidence="1">
    <location>
        <begin position="61"/>
        <end position="84"/>
    </location>
</feature>
<feature type="transmembrane region" description="Helical" evidence="1">
    <location>
        <begin position="113"/>
        <end position="137"/>
    </location>
</feature>
<dbReference type="EMBL" id="JACVHF010000019">
    <property type="protein sequence ID" value="MBC9785818.1"/>
    <property type="molecule type" value="Genomic_DNA"/>
</dbReference>
<feature type="transmembrane region" description="Helical" evidence="1">
    <location>
        <begin position="12"/>
        <end position="29"/>
    </location>
</feature>
<dbReference type="Proteomes" id="UP000617402">
    <property type="component" value="Unassembled WGS sequence"/>
</dbReference>
<comment type="caution">
    <text evidence="2">The sequence shown here is derived from an EMBL/GenBank/DDBJ whole genome shotgun (WGS) entry which is preliminary data.</text>
</comment>
<keyword evidence="1" id="KW-0472">Membrane</keyword>
<name>A0ABR7T4W0_HELCL</name>
<accession>A0ABR7T4W0</accession>
<protein>
    <submittedName>
        <fullName evidence="2">Uncharacterized protein</fullName>
    </submittedName>
</protein>
<evidence type="ECO:0000256" key="1">
    <source>
        <dbReference type="SAM" id="Phobius"/>
    </source>
</evidence>
<reference evidence="2 3" key="1">
    <citation type="submission" date="2020-07" db="EMBL/GenBank/DDBJ databases">
        <title>Draft whole-genome sequence of Heliobacterium chlorum DSM 3682, type strain.</title>
        <authorList>
            <person name="Kyndt J.A."/>
            <person name="Meyer T.E."/>
            <person name="Imhoff J.F."/>
        </authorList>
    </citation>
    <scope>NUCLEOTIDE SEQUENCE [LARGE SCALE GENOMIC DNA]</scope>
    <source>
        <strain evidence="2 3">DSM 3682</strain>
    </source>
</reference>
<keyword evidence="3" id="KW-1185">Reference proteome</keyword>
<feature type="transmembrane region" description="Helical" evidence="1">
    <location>
        <begin position="91"/>
        <end position="107"/>
    </location>
</feature>
<gene>
    <name evidence="2" type="ORF">H1S01_15135</name>
</gene>
<evidence type="ECO:0000313" key="3">
    <source>
        <dbReference type="Proteomes" id="UP000617402"/>
    </source>
</evidence>
<organism evidence="2 3">
    <name type="scientific">Heliobacterium chlorum</name>
    <dbReference type="NCBI Taxonomy" id="2698"/>
    <lineage>
        <taxon>Bacteria</taxon>
        <taxon>Bacillati</taxon>
        <taxon>Bacillota</taxon>
        <taxon>Clostridia</taxon>
        <taxon>Eubacteriales</taxon>
        <taxon>Heliobacteriaceae</taxon>
        <taxon>Heliobacterium</taxon>
    </lineage>
</organism>
<proteinExistence type="predicted"/>